<accession>A0A4V6RQT2</accession>
<evidence type="ECO:0000313" key="2">
    <source>
        <dbReference type="Proteomes" id="UP000308092"/>
    </source>
</evidence>
<evidence type="ECO:0000313" key="1">
    <source>
        <dbReference type="EMBL" id="THC93744.1"/>
    </source>
</evidence>
<organism evidence="1 2">
    <name type="scientific">Aspergillus tanneri</name>
    <dbReference type="NCBI Taxonomy" id="1220188"/>
    <lineage>
        <taxon>Eukaryota</taxon>
        <taxon>Fungi</taxon>
        <taxon>Dikarya</taxon>
        <taxon>Ascomycota</taxon>
        <taxon>Pezizomycotina</taxon>
        <taxon>Eurotiomycetes</taxon>
        <taxon>Eurotiomycetidae</taxon>
        <taxon>Eurotiales</taxon>
        <taxon>Aspergillaceae</taxon>
        <taxon>Aspergillus</taxon>
        <taxon>Aspergillus subgen. Circumdati</taxon>
    </lineage>
</organism>
<sequence length="57" mass="6937">MRGPLQPKKLHKRNLYYNIKLDSQHQSTTPPDLDRERLHQFWAGSEQQELQRSIRHE</sequence>
<name>A0A4V6RQT2_9EURO</name>
<dbReference type="EMBL" id="SOSA01000247">
    <property type="protein sequence ID" value="THC93744.1"/>
    <property type="molecule type" value="Genomic_DNA"/>
</dbReference>
<protein>
    <submittedName>
        <fullName evidence="1">Uncharacterized protein</fullName>
    </submittedName>
</protein>
<dbReference type="Proteomes" id="UP000308092">
    <property type="component" value="Unassembled WGS sequence"/>
</dbReference>
<proteinExistence type="predicted"/>
<dbReference type="AlphaFoldDB" id="A0A4V6RQT2"/>
<comment type="caution">
    <text evidence="1">The sequence shown here is derived from an EMBL/GenBank/DDBJ whole genome shotgun (WGS) entry which is preliminary data.</text>
</comment>
<reference evidence="1 2" key="1">
    <citation type="submission" date="2019-03" db="EMBL/GenBank/DDBJ databases">
        <title>The genome sequence of a newly discovered highly antifungal drug resistant Aspergillus species, Aspergillus tanneri NIH 1004.</title>
        <authorList>
            <person name="Mounaud S."/>
            <person name="Singh I."/>
            <person name="Joardar V."/>
            <person name="Pakala S."/>
            <person name="Pakala S."/>
            <person name="Venepally P."/>
            <person name="Hoover J."/>
            <person name="Nierman W."/>
            <person name="Chung J."/>
            <person name="Losada L."/>
        </authorList>
    </citation>
    <scope>NUCLEOTIDE SEQUENCE [LARGE SCALE GENOMIC DNA]</scope>
    <source>
        <strain evidence="1 2">NIH1004</strain>
    </source>
</reference>
<gene>
    <name evidence="1" type="ORF">EYZ11_006784</name>
</gene>
<dbReference type="VEuPathDB" id="FungiDB:EYZ11_006784"/>
<keyword evidence="2" id="KW-1185">Reference proteome</keyword>